<dbReference type="InterPro" id="IPR036291">
    <property type="entry name" value="NAD(P)-bd_dom_sf"/>
</dbReference>
<evidence type="ECO:0000256" key="3">
    <source>
        <dbReference type="ARBA" id="ARBA00022490"/>
    </source>
</evidence>
<dbReference type="GO" id="GO:0055129">
    <property type="term" value="P:L-proline biosynthetic process"/>
    <property type="evidence" value="ECO:0007669"/>
    <property type="project" value="UniProtKB-UniRule"/>
</dbReference>
<evidence type="ECO:0000313" key="15">
    <source>
        <dbReference type="Proteomes" id="UP000294480"/>
    </source>
</evidence>
<dbReference type="Pfam" id="PF14748">
    <property type="entry name" value="P5CR_dimer"/>
    <property type="match status" value="1"/>
</dbReference>
<dbReference type="EMBL" id="SNZE01000001">
    <property type="protein sequence ID" value="TDR33124.1"/>
    <property type="molecule type" value="Genomic_DNA"/>
</dbReference>
<evidence type="ECO:0000313" key="14">
    <source>
        <dbReference type="EMBL" id="TDR33124.1"/>
    </source>
</evidence>
<evidence type="ECO:0000256" key="1">
    <source>
        <dbReference type="ARBA" id="ARBA00004496"/>
    </source>
</evidence>
<dbReference type="GO" id="GO:0004735">
    <property type="term" value="F:pyrroline-5-carboxylate reductase activity"/>
    <property type="evidence" value="ECO:0007669"/>
    <property type="project" value="UniProtKB-UniRule"/>
</dbReference>
<dbReference type="FunFam" id="1.10.3730.10:FF:000001">
    <property type="entry name" value="Pyrroline-5-carboxylate reductase"/>
    <property type="match status" value="1"/>
</dbReference>
<dbReference type="Pfam" id="PF03807">
    <property type="entry name" value="F420_oxidored"/>
    <property type="match status" value="1"/>
</dbReference>
<dbReference type="RefSeq" id="WP_133618805.1">
    <property type="nucleotide sequence ID" value="NZ_SNZE01000001.1"/>
</dbReference>
<evidence type="ECO:0000256" key="10">
    <source>
        <dbReference type="PIRSR" id="PIRSR000193-1"/>
    </source>
</evidence>
<name>A0A4R6YBZ0_9BURK</name>
<dbReference type="PROSITE" id="PS00521">
    <property type="entry name" value="P5CR"/>
    <property type="match status" value="1"/>
</dbReference>
<reference evidence="14 15" key="1">
    <citation type="submission" date="2019-03" db="EMBL/GenBank/DDBJ databases">
        <title>Genomic Encyclopedia of Type Strains, Phase IV (KMG-IV): sequencing the most valuable type-strain genomes for metagenomic binning, comparative biology and taxonomic classification.</title>
        <authorList>
            <person name="Goeker M."/>
        </authorList>
    </citation>
    <scope>NUCLEOTIDE SEQUENCE [LARGE SCALE GENOMIC DNA]</scope>
    <source>
        <strain evidence="14 15">DSM 102852</strain>
    </source>
</reference>
<evidence type="ECO:0000256" key="11">
    <source>
        <dbReference type="RuleBase" id="RU003903"/>
    </source>
</evidence>
<comment type="catalytic activity">
    <reaction evidence="8 11">
        <text>L-proline + NADP(+) = (S)-1-pyrroline-5-carboxylate + NADPH + 2 H(+)</text>
        <dbReference type="Rhea" id="RHEA:14109"/>
        <dbReference type="ChEBI" id="CHEBI:15378"/>
        <dbReference type="ChEBI" id="CHEBI:17388"/>
        <dbReference type="ChEBI" id="CHEBI:57783"/>
        <dbReference type="ChEBI" id="CHEBI:58349"/>
        <dbReference type="ChEBI" id="CHEBI:60039"/>
        <dbReference type="EC" id="1.5.1.2"/>
    </reaction>
</comment>
<dbReference type="EC" id="1.5.1.2" evidence="8 9"/>
<feature type="domain" description="Pyrroline-5-carboxylate reductase catalytic N-terminal" evidence="12">
    <location>
        <begin position="7"/>
        <end position="101"/>
    </location>
</feature>
<evidence type="ECO:0000256" key="7">
    <source>
        <dbReference type="ARBA" id="ARBA00023002"/>
    </source>
</evidence>
<comment type="caution">
    <text evidence="14">The sequence shown here is derived from an EMBL/GenBank/DDBJ whole genome shotgun (WGS) entry which is preliminary data.</text>
</comment>
<dbReference type="SUPFAM" id="SSF48179">
    <property type="entry name" value="6-phosphogluconate dehydrogenase C-terminal domain-like"/>
    <property type="match status" value="1"/>
</dbReference>
<evidence type="ECO:0000259" key="12">
    <source>
        <dbReference type="Pfam" id="PF03807"/>
    </source>
</evidence>
<dbReference type="PANTHER" id="PTHR11645:SF0">
    <property type="entry name" value="PYRROLINE-5-CARBOXYLATE REDUCTASE 3"/>
    <property type="match status" value="1"/>
</dbReference>
<dbReference type="Gene3D" id="1.10.3730.10">
    <property type="entry name" value="ProC C-terminal domain-like"/>
    <property type="match status" value="1"/>
</dbReference>
<keyword evidence="5 8" id="KW-0641">Proline biosynthesis</keyword>
<keyword evidence="6 8" id="KW-0521">NADP</keyword>
<keyword evidence="4 8" id="KW-0028">Amino-acid biosynthesis</keyword>
<dbReference type="PIRSF" id="PIRSF000193">
    <property type="entry name" value="Pyrrol-5-carb_rd"/>
    <property type="match status" value="1"/>
</dbReference>
<dbReference type="InterPro" id="IPR008927">
    <property type="entry name" value="6-PGluconate_DH-like_C_sf"/>
</dbReference>
<evidence type="ECO:0000256" key="8">
    <source>
        <dbReference type="HAMAP-Rule" id="MF_01925"/>
    </source>
</evidence>
<keyword evidence="15" id="KW-1185">Reference proteome</keyword>
<proteinExistence type="inferred from homology"/>
<keyword evidence="3 8" id="KW-0963">Cytoplasm</keyword>
<evidence type="ECO:0000256" key="5">
    <source>
        <dbReference type="ARBA" id="ARBA00022650"/>
    </source>
</evidence>
<dbReference type="InterPro" id="IPR000304">
    <property type="entry name" value="Pyrroline-COOH_reductase"/>
</dbReference>
<dbReference type="UniPathway" id="UPA00098">
    <property type="reaction ID" value="UER00361"/>
</dbReference>
<comment type="pathway">
    <text evidence="8 11">Amino-acid biosynthesis; L-proline biosynthesis; L-proline from L-glutamate 5-semialdehyde: step 1/1.</text>
</comment>
<dbReference type="InterPro" id="IPR029036">
    <property type="entry name" value="P5CR_dimer"/>
</dbReference>
<dbReference type="OrthoDB" id="9805754at2"/>
<protein>
    <recommendedName>
        <fullName evidence="8 9">Pyrroline-5-carboxylate reductase</fullName>
        <shortName evidence="8">P5C reductase</shortName>
        <shortName evidence="8">P5CR</shortName>
        <ecNumber evidence="8 9">1.5.1.2</ecNumber>
    </recommendedName>
    <alternativeName>
        <fullName evidence="8">PCA reductase</fullName>
    </alternativeName>
</protein>
<dbReference type="Gene3D" id="3.40.50.720">
    <property type="entry name" value="NAD(P)-binding Rossmann-like Domain"/>
    <property type="match status" value="1"/>
</dbReference>
<evidence type="ECO:0000256" key="2">
    <source>
        <dbReference type="ARBA" id="ARBA00005525"/>
    </source>
</evidence>
<gene>
    <name evidence="8" type="primary">proC</name>
    <name evidence="14" type="ORF">DFR44_101177</name>
</gene>
<keyword evidence="7 8" id="KW-0560">Oxidoreductase</keyword>
<dbReference type="HAMAP" id="MF_01925">
    <property type="entry name" value="P5C_reductase"/>
    <property type="match status" value="1"/>
</dbReference>
<dbReference type="NCBIfam" id="TIGR00112">
    <property type="entry name" value="proC"/>
    <property type="match status" value="1"/>
</dbReference>
<sequence length="277" mass="29285">MHPTSHIAFIGGGNMATAIITGMIKQGGFAPEQISVIENNTEKAQHLQRHLGVHAFADIKDVSHTADVWVLAVKPQSMKEALTSLTPHLTPDQIVLSIAAGLTIATLSEWLNGHHKVVRTMPNTPALVGQGVTGIYAPLSIVSENEQVLINQILAAIGTNVWLSDEKSIDAITAISGSGPAYVFYVMEHLTAAARCLGFNDETAKQLVQATFAGAVALVEASEEPVSILRERVTSKGGTTAAALNVFNERGMNQTLIDGANAAAHRAEELAIELSKG</sequence>
<evidence type="ECO:0000259" key="13">
    <source>
        <dbReference type="Pfam" id="PF14748"/>
    </source>
</evidence>
<dbReference type="AlphaFoldDB" id="A0A4R6YBZ0"/>
<comment type="similarity">
    <text evidence="2 8 11">Belongs to the pyrroline-5-carboxylate reductase family.</text>
</comment>
<dbReference type="GO" id="GO:0005737">
    <property type="term" value="C:cytoplasm"/>
    <property type="evidence" value="ECO:0007669"/>
    <property type="project" value="UniProtKB-SubCell"/>
</dbReference>
<feature type="domain" description="Pyrroline-5-carboxylate reductase dimerisation" evidence="13">
    <location>
        <begin position="166"/>
        <end position="270"/>
    </location>
</feature>
<evidence type="ECO:0000256" key="6">
    <source>
        <dbReference type="ARBA" id="ARBA00022857"/>
    </source>
</evidence>
<comment type="catalytic activity">
    <reaction evidence="8">
        <text>L-proline + NAD(+) = (S)-1-pyrroline-5-carboxylate + NADH + 2 H(+)</text>
        <dbReference type="Rhea" id="RHEA:14105"/>
        <dbReference type="ChEBI" id="CHEBI:15378"/>
        <dbReference type="ChEBI" id="CHEBI:17388"/>
        <dbReference type="ChEBI" id="CHEBI:57540"/>
        <dbReference type="ChEBI" id="CHEBI:57945"/>
        <dbReference type="ChEBI" id="CHEBI:60039"/>
        <dbReference type="EC" id="1.5.1.2"/>
    </reaction>
</comment>
<evidence type="ECO:0000256" key="4">
    <source>
        <dbReference type="ARBA" id="ARBA00022605"/>
    </source>
</evidence>
<feature type="binding site" evidence="10">
    <location>
        <begin position="10"/>
        <end position="15"/>
    </location>
    <ligand>
        <name>NADP(+)</name>
        <dbReference type="ChEBI" id="CHEBI:58349"/>
    </ligand>
</feature>
<dbReference type="InterPro" id="IPR053790">
    <property type="entry name" value="P5CR-like_CS"/>
</dbReference>
<evidence type="ECO:0000256" key="9">
    <source>
        <dbReference type="NCBIfam" id="TIGR00112"/>
    </source>
</evidence>
<organism evidence="14 15">
    <name type="scientific">Hydromonas duriensis</name>
    <dbReference type="NCBI Taxonomy" id="1527608"/>
    <lineage>
        <taxon>Bacteria</taxon>
        <taxon>Pseudomonadati</taxon>
        <taxon>Pseudomonadota</taxon>
        <taxon>Betaproteobacteria</taxon>
        <taxon>Burkholderiales</taxon>
        <taxon>Burkholderiaceae</taxon>
        <taxon>Hydromonas</taxon>
    </lineage>
</organism>
<dbReference type="FunFam" id="3.40.50.720:FF:000190">
    <property type="entry name" value="Pyrroline-5-carboxylate reductase"/>
    <property type="match status" value="1"/>
</dbReference>
<comment type="subcellular location">
    <subcellularLocation>
        <location evidence="1 8">Cytoplasm</location>
    </subcellularLocation>
</comment>
<dbReference type="Proteomes" id="UP000294480">
    <property type="component" value="Unassembled WGS sequence"/>
</dbReference>
<dbReference type="InterPro" id="IPR028939">
    <property type="entry name" value="P5C_Rdtase_cat_N"/>
</dbReference>
<accession>A0A4R6YBZ0</accession>
<dbReference type="PANTHER" id="PTHR11645">
    <property type="entry name" value="PYRROLINE-5-CARBOXYLATE REDUCTASE"/>
    <property type="match status" value="1"/>
</dbReference>
<feature type="binding site" evidence="10">
    <location>
        <begin position="72"/>
        <end position="75"/>
    </location>
    <ligand>
        <name>NADP(+)</name>
        <dbReference type="ChEBI" id="CHEBI:58349"/>
    </ligand>
</feature>
<dbReference type="SUPFAM" id="SSF51735">
    <property type="entry name" value="NAD(P)-binding Rossmann-fold domains"/>
    <property type="match status" value="1"/>
</dbReference>
<comment type="function">
    <text evidence="8">Catalyzes the reduction of 1-pyrroline-5-carboxylate (PCA) to L-proline.</text>
</comment>